<keyword evidence="2" id="KW-1185">Reference proteome</keyword>
<evidence type="ECO:0000313" key="1">
    <source>
        <dbReference type="EMBL" id="OWZ21228.1"/>
    </source>
</evidence>
<protein>
    <submittedName>
        <fullName evidence="1">Uncharacterized protein</fullName>
    </submittedName>
</protein>
<reference evidence="2" key="1">
    <citation type="submission" date="2017-03" db="EMBL/GenBank/DDBJ databases">
        <title>Phytopthora megakarya and P. palmivora, two closely related causual agents of cacao black pod achieved similar genome size and gene model numbers by different mechanisms.</title>
        <authorList>
            <person name="Ali S."/>
            <person name="Shao J."/>
            <person name="Larry D.J."/>
            <person name="Kronmiller B."/>
            <person name="Shen D."/>
            <person name="Strem M.D."/>
            <person name="Melnick R.L."/>
            <person name="Guiltinan M.J."/>
            <person name="Tyler B.M."/>
            <person name="Meinhardt L.W."/>
            <person name="Bailey B.A."/>
        </authorList>
    </citation>
    <scope>NUCLEOTIDE SEQUENCE [LARGE SCALE GENOMIC DNA]</scope>
    <source>
        <strain evidence="2">zdho120</strain>
    </source>
</reference>
<dbReference type="Proteomes" id="UP000198211">
    <property type="component" value="Unassembled WGS sequence"/>
</dbReference>
<gene>
    <name evidence="1" type="ORF">PHMEG_0004253</name>
</gene>
<evidence type="ECO:0000313" key="2">
    <source>
        <dbReference type="Proteomes" id="UP000198211"/>
    </source>
</evidence>
<proteinExistence type="predicted"/>
<name>A0A225WVV4_9STRA</name>
<accession>A0A225WVV4</accession>
<dbReference type="EMBL" id="NBNE01000245">
    <property type="protein sequence ID" value="OWZ21228.1"/>
    <property type="molecule type" value="Genomic_DNA"/>
</dbReference>
<sequence>MRNSLDTMLPAAQQAVISNLTSHSLRRGSAAYANACSNLAIQPGMQDNLTHKRRLSHTYGQQHVKVYVEETFSLVTPHLTYLY</sequence>
<organism evidence="1 2">
    <name type="scientific">Phytophthora megakarya</name>
    <dbReference type="NCBI Taxonomy" id="4795"/>
    <lineage>
        <taxon>Eukaryota</taxon>
        <taxon>Sar</taxon>
        <taxon>Stramenopiles</taxon>
        <taxon>Oomycota</taxon>
        <taxon>Peronosporomycetes</taxon>
        <taxon>Peronosporales</taxon>
        <taxon>Peronosporaceae</taxon>
        <taxon>Phytophthora</taxon>
    </lineage>
</organism>
<comment type="caution">
    <text evidence="1">The sequence shown here is derived from an EMBL/GenBank/DDBJ whole genome shotgun (WGS) entry which is preliminary data.</text>
</comment>
<dbReference type="AlphaFoldDB" id="A0A225WVV4"/>